<evidence type="ECO:0000313" key="8">
    <source>
        <dbReference type="Proteomes" id="UP001295684"/>
    </source>
</evidence>
<dbReference type="EMBL" id="CAMPGE010002803">
    <property type="protein sequence ID" value="CAI2361613.1"/>
    <property type="molecule type" value="Genomic_DNA"/>
</dbReference>
<dbReference type="Proteomes" id="UP001295684">
    <property type="component" value="Unassembled WGS sequence"/>
</dbReference>
<reference evidence="7" key="1">
    <citation type="submission" date="2023-07" db="EMBL/GenBank/DDBJ databases">
        <authorList>
            <consortium name="AG Swart"/>
            <person name="Singh M."/>
            <person name="Singh A."/>
            <person name="Seah K."/>
            <person name="Emmerich C."/>
        </authorList>
    </citation>
    <scope>NUCLEOTIDE SEQUENCE</scope>
    <source>
        <strain evidence="7">DP1</strain>
    </source>
</reference>
<keyword evidence="8" id="KW-1185">Reference proteome</keyword>
<keyword evidence="1" id="KW-0723">Serine/threonine-protein kinase</keyword>
<organism evidence="7 8">
    <name type="scientific">Euplotes crassus</name>
    <dbReference type="NCBI Taxonomy" id="5936"/>
    <lineage>
        <taxon>Eukaryota</taxon>
        <taxon>Sar</taxon>
        <taxon>Alveolata</taxon>
        <taxon>Ciliophora</taxon>
        <taxon>Intramacronucleata</taxon>
        <taxon>Spirotrichea</taxon>
        <taxon>Hypotrichia</taxon>
        <taxon>Euplotida</taxon>
        <taxon>Euplotidae</taxon>
        <taxon>Moneuplotes</taxon>
    </lineage>
</organism>
<evidence type="ECO:0000313" key="7">
    <source>
        <dbReference type="EMBL" id="CAI2361613.1"/>
    </source>
</evidence>
<keyword evidence="4" id="KW-0418">Kinase</keyword>
<evidence type="ECO:0000256" key="5">
    <source>
        <dbReference type="ARBA" id="ARBA00022840"/>
    </source>
</evidence>
<dbReference type="AlphaFoldDB" id="A0AAD1UAC8"/>
<sequence length="462" mass="54107">MISCGKWRLIREVSCDHTSKVYFAESMETLEKRMVKTINNQYIDRLEEEDKHKIAIMTGLDHPNLIKTYDYEFEADIEDSSIRNEPHCLLVSETITVTKLFEIISFTGPFSEKISRYYFHQILDAIIYLSDQGINQLDLRADNLFLDNEYNLKIGDYTQALLRDYNKTIISTDVTQAPECSIYKENDKLSFECVNMFAIGVILFMMVVGKKPFVSSENNYSIYKTLNSIRSEKFWHKHLAEFPEKLQFLSLEIKELITLLLSHDPYERPSLTELTELEWYNESLPTGQEVKEEIYAKIRQLDDINVTIEEEFPDISDAQDIFYRIEYPYRGVYDEDIEEIEERICEAYIPEFKTYTQFFSTSEINTLFEALVVYANMLSSDIYYGKSTYSCTYHRIVEESEPSSLLITVNILSVEDDLHCVQVIKKSGCIFHFAKEYKEITKFFGGHCNQIPPTQPLFKDFG</sequence>
<evidence type="ECO:0000259" key="6">
    <source>
        <dbReference type="PROSITE" id="PS50011"/>
    </source>
</evidence>
<dbReference type="SMART" id="SM00220">
    <property type="entry name" value="S_TKc"/>
    <property type="match status" value="1"/>
</dbReference>
<protein>
    <recommendedName>
        <fullName evidence="6">Protein kinase domain-containing protein</fullName>
    </recommendedName>
</protein>
<dbReference type="Gene3D" id="1.10.510.10">
    <property type="entry name" value="Transferase(Phosphotransferase) domain 1"/>
    <property type="match status" value="1"/>
</dbReference>
<dbReference type="GO" id="GO:0004674">
    <property type="term" value="F:protein serine/threonine kinase activity"/>
    <property type="evidence" value="ECO:0007669"/>
    <property type="project" value="UniProtKB-KW"/>
</dbReference>
<feature type="domain" description="Protein kinase" evidence="6">
    <location>
        <begin position="7"/>
        <end position="280"/>
    </location>
</feature>
<dbReference type="PANTHER" id="PTHR24345">
    <property type="entry name" value="SERINE/THREONINE-PROTEIN KINASE PLK"/>
    <property type="match status" value="1"/>
</dbReference>
<comment type="caution">
    <text evidence="7">The sequence shown here is derived from an EMBL/GenBank/DDBJ whole genome shotgun (WGS) entry which is preliminary data.</text>
</comment>
<dbReference type="Pfam" id="PF00069">
    <property type="entry name" value="Pkinase"/>
    <property type="match status" value="1"/>
</dbReference>
<evidence type="ECO:0000256" key="4">
    <source>
        <dbReference type="ARBA" id="ARBA00022777"/>
    </source>
</evidence>
<dbReference type="PROSITE" id="PS50011">
    <property type="entry name" value="PROTEIN_KINASE_DOM"/>
    <property type="match status" value="1"/>
</dbReference>
<name>A0AAD1UAC8_EUPCR</name>
<dbReference type="GO" id="GO:0005634">
    <property type="term" value="C:nucleus"/>
    <property type="evidence" value="ECO:0007669"/>
    <property type="project" value="TreeGrafter"/>
</dbReference>
<dbReference type="InterPro" id="IPR000719">
    <property type="entry name" value="Prot_kinase_dom"/>
</dbReference>
<dbReference type="PANTHER" id="PTHR24345:SF0">
    <property type="entry name" value="CELL CYCLE SERINE_THREONINE-PROTEIN KINASE CDC5_MSD2"/>
    <property type="match status" value="1"/>
</dbReference>
<dbReference type="InterPro" id="IPR011009">
    <property type="entry name" value="Kinase-like_dom_sf"/>
</dbReference>
<keyword evidence="5" id="KW-0067">ATP-binding</keyword>
<dbReference type="SUPFAM" id="SSF56112">
    <property type="entry name" value="Protein kinase-like (PK-like)"/>
    <property type="match status" value="1"/>
</dbReference>
<proteinExistence type="predicted"/>
<keyword evidence="2" id="KW-0808">Transferase</keyword>
<gene>
    <name evidence="7" type="ORF">ECRASSUSDP1_LOCUS2925</name>
</gene>
<evidence type="ECO:0000256" key="2">
    <source>
        <dbReference type="ARBA" id="ARBA00022679"/>
    </source>
</evidence>
<dbReference type="GO" id="GO:0005524">
    <property type="term" value="F:ATP binding"/>
    <property type="evidence" value="ECO:0007669"/>
    <property type="project" value="UniProtKB-KW"/>
</dbReference>
<evidence type="ECO:0000256" key="3">
    <source>
        <dbReference type="ARBA" id="ARBA00022741"/>
    </source>
</evidence>
<evidence type="ECO:0000256" key="1">
    <source>
        <dbReference type="ARBA" id="ARBA00022527"/>
    </source>
</evidence>
<accession>A0AAD1UAC8</accession>
<keyword evidence="3" id="KW-0547">Nucleotide-binding</keyword>